<dbReference type="EMBL" id="GL732604">
    <property type="protein sequence ID" value="EFX71947.1"/>
    <property type="molecule type" value="Genomic_DNA"/>
</dbReference>
<dbReference type="Proteomes" id="UP000000305">
    <property type="component" value="Unassembled WGS sequence"/>
</dbReference>
<evidence type="ECO:0000313" key="2">
    <source>
        <dbReference type="EMBL" id="EFX71947.1"/>
    </source>
</evidence>
<organism evidence="2 3">
    <name type="scientific">Daphnia pulex</name>
    <name type="common">Water flea</name>
    <dbReference type="NCBI Taxonomy" id="6669"/>
    <lineage>
        <taxon>Eukaryota</taxon>
        <taxon>Metazoa</taxon>
        <taxon>Ecdysozoa</taxon>
        <taxon>Arthropoda</taxon>
        <taxon>Crustacea</taxon>
        <taxon>Branchiopoda</taxon>
        <taxon>Diplostraca</taxon>
        <taxon>Cladocera</taxon>
        <taxon>Anomopoda</taxon>
        <taxon>Daphniidae</taxon>
        <taxon>Daphnia</taxon>
    </lineage>
</organism>
<keyword evidence="3" id="KW-1185">Reference proteome</keyword>
<dbReference type="AlphaFoldDB" id="E9H8H9"/>
<gene>
    <name evidence="2" type="ORF">DAPPUDRAFT_326689</name>
</gene>
<evidence type="ECO:0000313" key="3">
    <source>
        <dbReference type="Proteomes" id="UP000000305"/>
    </source>
</evidence>
<dbReference type="HOGENOM" id="CLU_2981184_0_0_1"/>
<reference evidence="2 3" key="1">
    <citation type="journal article" date="2011" name="Science">
        <title>The ecoresponsive genome of Daphnia pulex.</title>
        <authorList>
            <person name="Colbourne J.K."/>
            <person name="Pfrender M.E."/>
            <person name="Gilbert D."/>
            <person name="Thomas W.K."/>
            <person name="Tucker A."/>
            <person name="Oakley T.H."/>
            <person name="Tokishita S."/>
            <person name="Aerts A."/>
            <person name="Arnold G.J."/>
            <person name="Basu M.K."/>
            <person name="Bauer D.J."/>
            <person name="Caceres C.E."/>
            <person name="Carmel L."/>
            <person name="Casola C."/>
            <person name="Choi J.H."/>
            <person name="Detter J.C."/>
            <person name="Dong Q."/>
            <person name="Dusheyko S."/>
            <person name="Eads B.D."/>
            <person name="Frohlich T."/>
            <person name="Geiler-Samerotte K.A."/>
            <person name="Gerlach D."/>
            <person name="Hatcher P."/>
            <person name="Jogdeo S."/>
            <person name="Krijgsveld J."/>
            <person name="Kriventseva E.V."/>
            <person name="Kultz D."/>
            <person name="Laforsch C."/>
            <person name="Lindquist E."/>
            <person name="Lopez J."/>
            <person name="Manak J.R."/>
            <person name="Muller J."/>
            <person name="Pangilinan J."/>
            <person name="Patwardhan R.P."/>
            <person name="Pitluck S."/>
            <person name="Pritham E.J."/>
            <person name="Rechtsteiner A."/>
            <person name="Rho M."/>
            <person name="Rogozin I.B."/>
            <person name="Sakarya O."/>
            <person name="Salamov A."/>
            <person name="Schaack S."/>
            <person name="Shapiro H."/>
            <person name="Shiga Y."/>
            <person name="Skalitzky C."/>
            <person name="Smith Z."/>
            <person name="Souvorov A."/>
            <person name="Sung W."/>
            <person name="Tang Z."/>
            <person name="Tsuchiya D."/>
            <person name="Tu H."/>
            <person name="Vos H."/>
            <person name="Wang M."/>
            <person name="Wolf Y.I."/>
            <person name="Yamagata H."/>
            <person name="Yamada T."/>
            <person name="Ye Y."/>
            <person name="Shaw J.R."/>
            <person name="Andrews J."/>
            <person name="Crease T.J."/>
            <person name="Tang H."/>
            <person name="Lucas S.M."/>
            <person name="Robertson H.M."/>
            <person name="Bork P."/>
            <person name="Koonin E.V."/>
            <person name="Zdobnov E.M."/>
            <person name="Grigoriev I.V."/>
            <person name="Lynch M."/>
            <person name="Boore J.L."/>
        </authorList>
    </citation>
    <scope>NUCLEOTIDE SEQUENCE [LARGE SCALE GENOMIC DNA]</scope>
</reference>
<sequence>MRPDQAFDKASRHAQRSCQEWSGGIRPEASKSKTRGSRTSGREDMKEAPKRCQDGKVA</sequence>
<dbReference type="KEGG" id="dpx:DAPPUDRAFT_326689"/>
<feature type="region of interest" description="Disordered" evidence="1">
    <location>
        <begin position="1"/>
        <end position="58"/>
    </location>
</feature>
<evidence type="ECO:0000256" key="1">
    <source>
        <dbReference type="SAM" id="MobiDB-lite"/>
    </source>
</evidence>
<proteinExistence type="predicted"/>
<name>E9H8H9_DAPPU</name>
<accession>E9H8H9</accession>
<dbReference type="InParanoid" id="E9H8H9"/>
<feature type="compositionally biased region" description="Basic and acidic residues" evidence="1">
    <location>
        <begin position="1"/>
        <end position="11"/>
    </location>
</feature>
<feature type="compositionally biased region" description="Basic and acidic residues" evidence="1">
    <location>
        <begin position="40"/>
        <end position="58"/>
    </location>
</feature>
<protein>
    <submittedName>
        <fullName evidence="2">Uncharacterized protein</fullName>
    </submittedName>
</protein>